<dbReference type="HOGENOM" id="CLU_029423_2_0_6"/>
<accession>I1XIN3</accession>
<reference evidence="6 7" key="1">
    <citation type="journal article" date="2012" name="J. Bacteriol.">
        <title>Complete genome sequences of Methylophaga sp. strain JAM1 and Methylophaga sp. strain JAM7.</title>
        <authorList>
            <person name="Villeneuve C."/>
            <person name="Martineau C."/>
            <person name="Mauffrey F."/>
            <person name="Villemur R."/>
        </authorList>
    </citation>
    <scope>NUCLEOTIDE SEQUENCE [LARGE SCALE GENOMIC DNA]</scope>
    <source>
        <strain evidence="6 7">JAM1</strain>
    </source>
</reference>
<dbReference type="KEGG" id="mej:Q7A_1422"/>
<comment type="subcellular location">
    <subcellularLocation>
        <location evidence="1">Membrane</location>
        <topology evidence="1">Multi-pass membrane protein</topology>
    </subcellularLocation>
</comment>
<dbReference type="PANTHER" id="PTHR11048">
    <property type="entry name" value="PRENYLTRANSFERASES"/>
    <property type="match status" value="1"/>
</dbReference>
<dbReference type="InterPro" id="IPR036412">
    <property type="entry name" value="HAD-like_sf"/>
</dbReference>
<dbReference type="InterPro" id="IPR039653">
    <property type="entry name" value="Prenyltransferase"/>
</dbReference>
<reference evidence="6 7" key="2">
    <citation type="journal article" date="2013" name="Int. J. Syst. Evol. Microbiol.">
        <title>Methylophaga nitratireducenticrescens sp. nov. and Methylophaga frappieri sp. nov., isolated from the biofilm of the methanol-fed denitrification system treating the seawater at the Montreal Biodome.</title>
        <authorList>
            <person name="Villeneuve C."/>
            <person name="Martineau C."/>
            <person name="Mauffrey F."/>
            <person name="Villemur R."/>
        </authorList>
    </citation>
    <scope>NUCLEOTIDE SEQUENCE [LARGE SCALE GENOMIC DNA]</scope>
    <source>
        <strain evidence="6 7">JAM1</strain>
    </source>
</reference>
<dbReference type="EMBL" id="CP003390">
    <property type="protein sequence ID" value="AFI84252.1"/>
    <property type="molecule type" value="Genomic_DNA"/>
</dbReference>
<dbReference type="Pfam" id="PF01040">
    <property type="entry name" value="UbiA"/>
    <property type="match status" value="1"/>
</dbReference>
<dbReference type="eggNOG" id="COG0560">
    <property type="taxonomic scope" value="Bacteria"/>
</dbReference>
<keyword evidence="7" id="KW-1185">Reference proteome</keyword>
<dbReference type="GO" id="GO:0005886">
    <property type="term" value="C:plasma membrane"/>
    <property type="evidence" value="ECO:0007669"/>
    <property type="project" value="TreeGrafter"/>
</dbReference>
<protein>
    <submittedName>
        <fullName evidence="6">Integral membrane protein</fullName>
    </submittedName>
</protein>
<keyword evidence="4" id="KW-1133">Transmembrane helix</keyword>
<evidence type="ECO:0000256" key="3">
    <source>
        <dbReference type="ARBA" id="ARBA00022692"/>
    </source>
</evidence>
<gene>
    <name evidence="6" type="ordered locus">Q7A_1422</name>
</gene>
<keyword evidence="2" id="KW-1003">Cell membrane</keyword>
<evidence type="ECO:0000256" key="1">
    <source>
        <dbReference type="ARBA" id="ARBA00004141"/>
    </source>
</evidence>
<dbReference type="InterPro" id="IPR044878">
    <property type="entry name" value="UbiA_sf"/>
</dbReference>
<dbReference type="Gene3D" id="1.10.357.140">
    <property type="entry name" value="UbiA prenyltransferase"/>
    <property type="match status" value="1"/>
</dbReference>
<dbReference type="OrthoDB" id="9803632at2"/>
<dbReference type="CDD" id="cd13963">
    <property type="entry name" value="PT_UbiA_2"/>
    <property type="match status" value="1"/>
</dbReference>
<dbReference type="SUPFAM" id="SSF56784">
    <property type="entry name" value="HAD-like"/>
    <property type="match status" value="1"/>
</dbReference>
<dbReference type="Pfam" id="PF12710">
    <property type="entry name" value="HAD"/>
    <property type="match status" value="1"/>
</dbReference>
<evidence type="ECO:0000313" key="7">
    <source>
        <dbReference type="Proteomes" id="UP000009144"/>
    </source>
</evidence>
<keyword evidence="3" id="KW-0812">Transmembrane</keyword>
<dbReference type="RefSeq" id="WP_014706625.1">
    <property type="nucleotide sequence ID" value="NC_017857.3"/>
</dbReference>
<dbReference type="STRING" id="754476.Q7A_1422"/>
<dbReference type="InterPro" id="IPR000537">
    <property type="entry name" value="UbiA_prenyltransferase"/>
</dbReference>
<dbReference type="NCBIfam" id="NF006088">
    <property type="entry name" value="PRK08238.1"/>
    <property type="match status" value="1"/>
</dbReference>
<evidence type="ECO:0000256" key="2">
    <source>
        <dbReference type="ARBA" id="ARBA00022475"/>
    </source>
</evidence>
<name>I1XIN3_METNJ</name>
<keyword evidence="5" id="KW-0472">Membrane</keyword>
<dbReference type="PATRIC" id="fig|754476.3.peg.1406"/>
<dbReference type="Gene3D" id="3.40.50.1000">
    <property type="entry name" value="HAD superfamily/HAD-like"/>
    <property type="match status" value="1"/>
</dbReference>
<dbReference type="eggNOG" id="COG0382">
    <property type="taxonomic scope" value="Bacteria"/>
</dbReference>
<evidence type="ECO:0000256" key="5">
    <source>
        <dbReference type="ARBA" id="ARBA00023136"/>
    </source>
</evidence>
<dbReference type="GO" id="GO:0009247">
    <property type="term" value="P:glycolipid biosynthetic process"/>
    <property type="evidence" value="ECO:0007669"/>
    <property type="project" value="TreeGrafter"/>
</dbReference>
<organism evidence="6 7">
    <name type="scientific">Methylophaga nitratireducenticrescens</name>
    <dbReference type="NCBI Taxonomy" id="754476"/>
    <lineage>
        <taxon>Bacteria</taxon>
        <taxon>Pseudomonadati</taxon>
        <taxon>Pseudomonadota</taxon>
        <taxon>Gammaproteobacteria</taxon>
        <taxon>Thiotrichales</taxon>
        <taxon>Piscirickettsiaceae</taxon>
        <taxon>Methylophaga</taxon>
    </lineage>
</organism>
<dbReference type="InterPro" id="IPR023214">
    <property type="entry name" value="HAD_sf"/>
</dbReference>
<dbReference type="Proteomes" id="UP000009144">
    <property type="component" value="Chromosome"/>
</dbReference>
<dbReference type="GO" id="GO:0016765">
    <property type="term" value="F:transferase activity, transferring alkyl or aryl (other than methyl) groups"/>
    <property type="evidence" value="ECO:0007669"/>
    <property type="project" value="InterPro"/>
</dbReference>
<sequence length="476" mass="53717">MIVDKDMPPLFVDLDGTLIYTDLLLEVSLKFLKQNPLNIFLLIGWLTKGKANLKHKLAERVEVNAATLPYNQDFLVFLKEQREQGRKLYLATASHQNHADAIAEHLGIFDGVLATSATFNMKGENKLKHCLEVSPRFAYAGNETFDFCLFDKADESFLVNPTASALRLSKKRPVTRVFDRKINKLKIALKAMRVHQWLKNTLIFVPVFVSSLYLEPAVWGNALIGFLLFSLLASATYLLNDLLDIDADRAHPRKCLRPIASGMLPIQEAILLATVLIIVTLIGSIVFTNTAFQLSILAYLILTLLYTFVLKSYVIADVISLASLFTIRIIAGAMVIDVVLSFWLLAFSMFTFFSLALVKRCAELKLLSKVNKDKATGRDYQVDDYYLMQSFGVTSAFISLLLMAFYVQVSMEGQDYSMPILLWATLPAFAYWFLRMWLKTNRGEMHDDPIVFSIKNKGSLATICFILTITLLAKLL</sequence>
<evidence type="ECO:0000256" key="4">
    <source>
        <dbReference type="ARBA" id="ARBA00022989"/>
    </source>
</evidence>
<evidence type="ECO:0000313" key="6">
    <source>
        <dbReference type="EMBL" id="AFI84252.1"/>
    </source>
</evidence>
<proteinExistence type="predicted"/>
<dbReference type="PANTHER" id="PTHR11048:SF5">
    <property type="entry name" value="DECAPRENYL-PHOSPHATE PHOSPHORIBOSYLTRANSFERASE"/>
    <property type="match status" value="1"/>
</dbReference>
<dbReference type="AlphaFoldDB" id="I1XIN3"/>